<protein>
    <submittedName>
        <fullName evidence="1">Uncharacterized protein</fullName>
    </submittedName>
</protein>
<sequence length="34" mass="3939">GLKSEHKNITALISCDSGELHIKDRSWIWRMILS</sequence>
<evidence type="ECO:0000313" key="2">
    <source>
        <dbReference type="Proteomes" id="UP001249851"/>
    </source>
</evidence>
<keyword evidence="2" id="KW-1185">Reference proteome</keyword>
<reference evidence="1" key="2">
    <citation type="journal article" date="2023" name="Science">
        <title>Genomic signatures of disease resistance in endangered staghorn corals.</title>
        <authorList>
            <person name="Vollmer S.V."/>
            <person name="Selwyn J.D."/>
            <person name="Despard B.A."/>
            <person name="Roesel C.L."/>
        </authorList>
    </citation>
    <scope>NUCLEOTIDE SEQUENCE</scope>
    <source>
        <strain evidence="1">K2</strain>
    </source>
</reference>
<feature type="non-terminal residue" evidence="1">
    <location>
        <position position="1"/>
    </location>
</feature>
<accession>A0AAD9URL5</accession>
<dbReference type="EMBL" id="JARQWQ010000195">
    <property type="protein sequence ID" value="KAK2547278.1"/>
    <property type="molecule type" value="Genomic_DNA"/>
</dbReference>
<dbReference type="AlphaFoldDB" id="A0AAD9URL5"/>
<reference evidence="1" key="1">
    <citation type="journal article" date="2023" name="G3 (Bethesda)">
        <title>Whole genome assembly and annotation of the endangered Caribbean coral Acropora cervicornis.</title>
        <authorList>
            <person name="Selwyn J.D."/>
            <person name="Vollmer S.V."/>
        </authorList>
    </citation>
    <scope>NUCLEOTIDE SEQUENCE</scope>
    <source>
        <strain evidence="1">K2</strain>
    </source>
</reference>
<comment type="caution">
    <text evidence="1">The sequence shown here is derived from an EMBL/GenBank/DDBJ whole genome shotgun (WGS) entry which is preliminary data.</text>
</comment>
<name>A0AAD9URL5_ACRCE</name>
<dbReference type="Proteomes" id="UP001249851">
    <property type="component" value="Unassembled WGS sequence"/>
</dbReference>
<proteinExistence type="predicted"/>
<evidence type="ECO:0000313" key="1">
    <source>
        <dbReference type="EMBL" id="KAK2547278.1"/>
    </source>
</evidence>
<organism evidence="1 2">
    <name type="scientific">Acropora cervicornis</name>
    <name type="common">Staghorn coral</name>
    <dbReference type="NCBI Taxonomy" id="6130"/>
    <lineage>
        <taxon>Eukaryota</taxon>
        <taxon>Metazoa</taxon>
        <taxon>Cnidaria</taxon>
        <taxon>Anthozoa</taxon>
        <taxon>Hexacorallia</taxon>
        <taxon>Scleractinia</taxon>
        <taxon>Astrocoeniina</taxon>
        <taxon>Acroporidae</taxon>
        <taxon>Acropora</taxon>
    </lineage>
</organism>
<gene>
    <name evidence="1" type="ORF">P5673_032834</name>
</gene>